<dbReference type="Pfam" id="PF00990">
    <property type="entry name" value="GGDEF"/>
    <property type="match status" value="1"/>
</dbReference>
<dbReference type="SUPFAM" id="SSF55073">
    <property type="entry name" value="Nucleotide cyclase"/>
    <property type="match status" value="1"/>
</dbReference>
<dbReference type="PROSITE" id="PS50113">
    <property type="entry name" value="PAC"/>
    <property type="match status" value="3"/>
</dbReference>
<evidence type="ECO:0000313" key="6">
    <source>
        <dbReference type="Proteomes" id="UP001500074"/>
    </source>
</evidence>
<dbReference type="NCBIfam" id="TIGR00229">
    <property type="entry name" value="sensory_box"/>
    <property type="match status" value="3"/>
</dbReference>
<dbReference type="SMART" id="SM00267">
    <property type="entry name" value="GGDEF"/>
    <property type="match status" value="1"/>
</dbReference>
<dbReference type="InterPro" id="IPR000700">
    <property type="entry name" value="PAS-assoc_C"/>
</dbReference>
<protein>
    <recommendedName>
        <fullName evidence="7">Diguanylate cyclase</fullName>
    </recommendedName>
</protein>
<evidence type="ECO:0008006" key="7">
    <source>
        <dbReference type="Google" id="ProtNLM"/>
    </source>
</evidence>
<dbReference type="RefSeq" id="WP_084173528.1">
    <property type="nucleotide sequence ID" value="NZ_BAABKI010000012.1"/>
</dbReference>
<dbReference type="NCBIfam" id="TIGR00254">
    <property type="entry name" value="GGDEF"/>
    <property type="match status" value="1"/>
</dbReference>
<dbReference type="InterPro" id="IPR000160">
    <property type="entry name" value="GGDEF_dom"/>
</dbReference>
<dbReference type="InterPro" id="IPR000014">
    <property type="entry name" value="PAS"/>
</dbReference>
<accession>A0ABP9RA71</accession>
<dbReference type="InterPro" id="IPR035965">
    <property type="entry name" value="PAS-like_dom_sf"/>
</dbReference>
<name>A0ABP9RA71_9GAMM</name>
<evidence type="ECO:0000256" key="1">
    <source>
        <dbReference type="SAM" id="MobiDB-lite"/>
    </source>
</evidence>
<dbReference type="PROSITE" id="PS50887">
    <property type="entry name" value="GGDEF"/>
    <property type="match status" value="1"/>
</dbReference>
<dbReference type="Gene3D" id="3.30.450.20">
    <property type="entry name" value="PAS domain"/>
    <property type="match status" value="3"/>
</dbReference>
<feature type="domain" description="PAC" evidence="3">
    <location>
        <begin position="338"/>
        <end position="391"/>
    </location>
</feature>
<dbReference type="InterPro" id="IPR001610">
    <property type="entry name" value="PAC"/>
</dbReference>
<reference evidence="6" key="1">
    <citation type="journal article" date="2019" name="Int. J. Syst. Evol. Microbiol.">
        <title>The Global Catalogue of Microorganisms (GCM) 10K type strain sequencing project: providing services to taxonomists for standard genome sequencing and annotation.</title>
        <authorList>
            <consortium name="The Broad Institute Genomics Platform"/>
            <consortium name="The Broad Institute Genome Sequencing Center for Infectious Disease"/>
            <person name="Wu L."/>
            <person name="Ma J."/>
        </authorList>
    </citation>
    <scope>NUCLEOTIDE SEQUENCE [LARGE SCALE GENOMIC DNA]</scope>
    <source>
        <strain evidence="6">JCM 18472</strain>
    </source>
</reference>
<dbReference type="InterPro" id="IPR029787">
    <property type="entry name" value="Nucleotide_cyclase"/>
</dbReference>
<feature type="domain" description="PAC" evidence="3">
    <location>
        <begin position="213"/>
        <end position="264"/>
    </location>
</feature>
<evidence type="ECO:0000259" key="3">
    <source>
        <dbReference type="PROSITE" id="PS50113"/>
    </source>
</evidence>
<dbReference type="PANTHER" id="PTHR44757:SF2">
    <property type="entry name" value="BIOFILM ARCHITECTURE MAINTENANCE PROTEIN MBAA"/>
    <property type="match status" value="1"/>
</dbReference>
<dbReference type="PANTHER" id="PTHR44757">
    <property type="entry name" value="DIGUANYLATE CYCLASE DGCP"/>
    <property type="match status" value="1"/>
</dbReference>
<dbReference type="Proteomes" id="UP001500074">
    <property type="component" value="Unassembled WGS sequence"/>
</dbReference>
<dbReference type="SMART" id="SM00086">
    <property type="entry name" value="PAC"/>
    <property type="match status" value="3"/>
</dbReference>
<feature type="region of interest" description="Disordered" evidence="1">
    <location>
        <begin position="545"/>
        <end position="571"/>
    </location>
</feature>
<dbReference type="Gene3D" id="3.30.70.270">
    <property type="match status" value="1"/>
</dbReference>
<comment type="caution">
    <text evidence="5">The sequence shown here is derived from an EMBL/GenBank/DDBJ whole genome shotgun (WGS) entry which is preliminary data.</text>
</comment>
<evidence type="ECO:0000313" key="5">
    <source>
        <dbReference type="EMBL" id="GAA5173256.1"/>
    </source>
</evidence>
<keyword evidence="6" id="KW-1185">Reference proteome</keyword>
<evidence type="ECO:0000259" key="2">
    <source>
        <dbReference type="PROSITE" id="PS50112"/>
    </source>
</evidence>
<evidence type="ECO:0000259" key="4">
    <source>
        <dbReference type="PROSITE" id="PS50887"/>
    </source>
</evidence>
<feature type="domain" description="GGDEF" evidence="4">
    <location>
        <begin position="423"/>
        <end position="555"/>
    </location>
</feature>
<feature type="domain" description="PAC" evidence="3">
    <location>
        <begin position="88"/>
        <end position="140"/>
    </location>
</feature>
<dbReference type="CDD" id="cd01949">
    <property type="entry name" value="GGDEF"/>
    <property type="match status" value="1"/>
</dbReference>
<dbReference type="CDD" id="cd00130">
    <property type="entry name" value="PAS"/>
    <property type="match status" value="2"/>
</dbReference>
<dbReference type="SUPFAM" id="SSF55785">
    <property type="entry name" value="PYP-like sensor domain (PAS domain)"/>
    <property type="match status" value="3"/>
</dbReference>
<proteinExistence type="predicted"/>
<dbReference type="InterPro" id="IPR052155">
    <property type="entry name" value="Biofilm_reg_signaling"/>
</dbReference>
<gene>
    <name evidence="5" type="ORF">GCM10023342_11470</name>
</gene>
<sequence>MPASSLQLLPRFMDALLGASPAVVYATDRDWWLGRMHYLSVNVADLCGLERQALRERPQLWLERLDGDARDTLLARLDEARSNGKRQLSLHYSLAHRDGSVCHLQDDIVLHRDDAGEVTELVGSLIDVTERQALLERFAKLGEQLPGALYQCRLSVDGELSFPFVSTGAQRLFGLPAQAVMSDASAAIGRVHGDDLEGLWHSVHRSARRLSVWRYEFRYRHPDGHPRWVQGRATPERQLDGSVLWHGFCEDVTLRKQAQLALADSERRYRFIVENVSDLILLVDADGLCRFASPSVERILGHTPDTLQLCALLELLPPDDAPHVQRRIAEAIASDHGAQLEMRARHARGHYVWLEVGCSPYVNSLNGQHDWLLAVARDITERKQREVKLHELSTTDSLTGALNRGAFLGCLRGELEGVERRDTRLSLVYFDIDHFKAINDTWGHAAGDLVLASLGEICRSTLRADDLFGRIGGEEFALMLDGQSLVEAAMLAERLRGKFENVRVEFHGHWLNFTVSFGVAERRDDESPDALMHRADMGLYEAKRQGRNRVQQALAERRAAPEPVQSGKDHK</sequence>
<organism evidence="5 6">
    <name type="scientific">Modicisalibacter zincidurans</name>
    <dbReference type="NCBI Taxonomy" id="1178777"/>
    <lineage>
        <taxon>Bacteria</taxon>
        <taxon>Pseudomonadati</taxon>
        <taxon>Pseudomonadota</taxon>
        <taxon>Gammaproteobacteria</taxon>
        <taxon>Oceanospirillales</taxon>
        <taxon>Halomonadaceae</taxon>
        <taxon>Modicisalibacter</taxon>
    </lineage>
</organism>
<dbReference type="Pfam" id="PF08447">
    <property type="entry name" value="PAS_3"/>
    <property type="match status" value="3"/>
</dbReference>
<dbReference type="InterPro" id="IPR013655">
    <property type="entry name" value="PAS_fold_3"/>
</dbReference>
<feature type="domain" description="PAS" evidence="2">
    <location>
        <begin position="265"/>
        <end position="335"/>
    </location>
</feature>
<dbReference type="PROSITE" id="PS50112">
    <property type="entry name" value="PAS"/>
    <property type="match status" value="1"/>
</dbReference>
<dbReference type="InterPro" id="IPR043128">
    <property type="entry name" value="Rev_trsase/Diguanyl_cyclase"/>
</dbReference>
<dbReference type="SMART" id="SM00091">
    <property type="entry name" value="PAS"/>
    <property type="match status" value="3"/>
</dbReference>
<dbReference type="EMBL" id="BAABKI010000012">
    <property type="protein sequence ID" value="GAA5173256.1"/>
    <property type="molecule type" value="Genomic_DNA"/>
</dbReference>